<dbReference type="AlphaFoldDB" id="A0A382F4U6"/>
<protein>
    <submittedName>
        <fullName evidence="1">Uncharacterized protein</fullName>
    </submittedName>
</protein>
<evidence type="ECO:0000313" key="1">
    <source>
        <dbReference type="EMBL" id="SVB58048.1"/>
    </source>
</evidence>
<gene>
    <name evidence="1" type="ORF">METZ01_LOCUS210902</name>
</gene>
<accession>A0A382F4U6</accession>
<reference evidence="1" key="1">
    <citation type="submission" date="2018-05" db="EMBL/GenBank/DDBJ databases">
        <authorList>
            <person name="Lanie J.A."/>
            <person name="Ng W.-L."/>
            <person name="Kazmierczak K.M."/>
            <person name="Andrzejewski T.M."/>
            <person name="Davidsen T.M."/>
            <person name="Wayne K.J."/>
            <person name="Tettelin H."/>
            <person name="Glass J.I."/>
            <person name="Rusch D."/>
            <person name="Podicherti R."/>
            <person name="Tsui H.-C.T."/>
            <person name="Winkler M.E."/>
        </authorList>
    </citation>
    <scope>NUCLEOTIDE SEQUENCE</scope>
</reference>
<name>A0A382F4U6_9ZZZZ</name>
<dbReference type="EMBL" id="UINC01048025">
    <property type="protein sequence ID" value="SVB58048.1"/>
    <property type="molecule type" value="Genomic_DNA"/>
</dbReference>
<organism evidence="1">
    <name type="scientific">marine metagenome</name>
    <dbReference type="NCBI Taxonomy" id="408172"/>
    <lineage>
        <taxon>unclassified sequences</taxon>
        <taxon>metagenomes</taxon>
        <taxon>ecological metagenomes</taxon>
    </lineage>
</organism>
<sequence>MEVWGIIRGAGLTQITLSMNGYWNKKVGWKNFHILPSSDVFCL</sequence>
<proteinExistence type="predicted"/>